<protein>
    <submittedName>
        <fullName evidence="1">Uncharacterized protein</fullName>
    </submittedName>
</protein>
<dbReference type="Proteomes" id="UP001165082">
    <property type="component" value="Unassembled WGS sequence"/>
</dbReference>
<gene>
    <name evidence="1" type="ORF">TrRE_jg3454</name>
</gene>
<evidence type="ECO:0000313" key="1">
    <source>
        <dbReference type="EMBL" id="GMH47994.1"/>
    </source>
</evidence>
<proteinExistence type="predicted"/>
<name>A0A9W6ZCF1_9STRA</name>
<reference evidence="1" key="1">
    <citation type="submission" date="2022-07" db="EMBL/GenBank/DDBJ databases">
        <title>Genome analysis of Parmales, a sister group of diatoms, reveals the evolutionary specialization of diatoms from phago-mixotrophs to photoautotrophs.</title>
        <authorList>
            <person name="Ban H."/>
            <person name="Sato S."/>
            <person name="Yoshikawa S."/>
            <person name="Kazumasa Y."/>
            <person name="Nakamura Y."/>
            <person name="Ichinomiya M."/>
            <person name="Saitoh K."/>
            <person name="Sato N."/>
            <person name="Blanc-Mathieu R."/>
            <person name="Endo H."/>
            <person name="Kuwata A."/>
            <person name="Ogata H."/>
        </authorList>
    </citation>
    <scope>NUCLEOTIDE SEQUENCE</scope>
</reference>
<accession>A0A9W6ZCF1</accession>
<comment type="caution">
    <text evidence="1">The sequence shown here is derived from an EMBL/GenBank/DDBJ whole genome shotgun (WGS) entry which is preliminary data.</text>
</comment>
<dbReference type="AlphaFoldDB" id="A0A9W6ZCF1"/>
<organism evidence="1 2">
    <name type="scientific">Triparma retinervis</name>
    <dbReference type="NCBI Taxonomy" id="2557542"/>
    <lineage>
        <taxon>Eukaryota</taxon>
        <taxon>Sar</taxon>
        <taxon>Stramenopiles</taxon>
        <taxon>Ochrophyta</taxon>
        <taxon>Bolidophyceae</taxon>
        <taxon>Parmales</taxon>
        <taxon>Triparmaceae</taxon>
        <taxon>Triparma</taxon>
    </lineage>
</organism>
<dbReference type="EMBL" id="BRXZ01005668">
    <property type="protein sequence ID" value="GMH47994.1"/>
    <property type="molecule type" value="Genomic_DNA"/>
</dbReference>
<sequence>MRSGMGAGAGAGARMERVTGLRAAVGGGRLSPAEKECNEIKLFNSMIQCIKEDDILGVLYFMAHRCDLNQAWKDPGGDELTVELRPLQIAMQEGMVEMAEFLSSNGAR</sequence>
<evidence type="ECO:0000313" key="2">
    <source>
        <dbReference type="Proteomes" id="UP001165082"/>
    </source>
</evidence>
<keyword evidence="2" id="KW-1185">Reference proteome</keyword>